<dbReference type="GO" id="GO:0001716">
    <property type="term" value="F:L-amino-acid oxidase activity"/>
    <property type="evidence" value="ECO:0007669"/>
    <property type="project" value="TreeGrafter"/>
</dbReference>
<dbReference type="PANTHER" id="PTHR10742">
    <property type="entry name" value="FLAVIN MONOAMINE OXIDASE"/>
    <property type="match status" value="1"/>
</dbReference>
<dbReference type="EMBL" id="CAGKOT010000004">
    <property type="protein sequence ID" value="CAB5332295.1"/>
    <property type="molecule type" value="Genomic_DNA"/>
</dbReference>
<dbReference type="PANTHER" id="PTHR10742:SF342">
    <property type="entry name" value="AMINE OXIDASE"/>
    <property type="match status" value="1"/>
</dbReference>
<dbReference type="OrthoDB" id="7777654at2759"/>
<evidence type="ECO:0000313" key="2">
    <source>
        <dbReference type="Proteomes" id="UP000684084"/>
    </source>
</evidence>
<protein>
    <recommendedName>
        <fullName evidence="3">Amine oxidase domain-containing protein</fullName>
    </recommendedName>
</protein>
<accession>A0A915YT85</accession>
<reference evidence="1" key="1">
    <citation type="submission" date="2020-05" db="EMBL/GenBank/DDBJ databases">
        <authorList>
            <person name="Rincon C."/>
            <person name="Sanders R I."/>
            <person name="Robbins C."/>
            <person name="Chaturvedi A."/>
        </authorList>
    </citation>
    <scope>NUCLEOTIDE SEQUENCE</scope>
    <source>
        <strain evidence="1">CHB12</strain>
    </source>
</reference>
<dbReference type="Proteomes" id="UP000684084">
    <property type="component" value="Unassembled WGS sequence"/>
</dbReference>
<organism evidence="1 2">
    <name type="scientific">Rhizophagus irregularis</name>
    <dbReference type="NCBI Taxonomy" id="588596"/>
    <lineage>
        <taxon>Eukaryota</taxon>
        <taxon>Fungi</taxon>
        <taxon>Fungi incertae sedis</taxon>
        <taxon>Mucoromycota</taxon>
        <taxon>Glomeromycotina</taxon>
        <taxon>Glomeromycetes</taxon>
        <taxon>Glomerales</taxon>
        <taxon>Glomeraceae</taxon>
        <taxon>Rhizophagus</taxon>
    </lineage>
</organism>
<dbReference type="InterPro" id="IPR050281">
    <property type="entry name" value="Flavin_monoamine_oxidase"/>
</dbReference>
<proteinExistence type="predicted"/>
<dbReference type="Pfam" id="PF13450">
    <property type="entry name" value="NAD_binding_8"/>
    <property type="match status" value="1"/>
</dbReference>
<dbReference type="VEuPathDB" id="FungiDB:RhiirFUN_007222"/>
<name>A0A915YT85_9GLOM</name>
<sequence>MSSHMFSDVPPGKPSLRAAYEQWLKLQNPVERTEPGNHPKIPPKELNVGIVGGGMSGLYAALILQSHGAKVSIFEKNTRQRLGGRVYTHRFTQEPNQYFEAGAMRLPETSEQQPVFDLIDYLNEKLPGESCIKTIPYVLYDDKGNLVLINNKFGPDGKTMSVSYANANPDKLGFSSKAIECNKTANQLIYEKLYGHIWMR</sequence>
<comment type="caution">
    <text evidence="1">The sequence shown here is derived from an EMBL/GenBank/DDBJ whole genome shotgun (WGS) entry which is preliminary data.</text>
</comment>
<evidence type="ECO:0000313" key="1">
    <source>
        <dbReference type="EMBL" id="CAB5332295.1"/>
    </source>
</evidence>
<dbReference type="GO" id="GO:0009063">
    <property type="term" value="P:amino acid catabolic process"/>
    <property type="evidence" value="ECO:0007669"/>
    <property type="project" value="TreeGrafter"/>
</dbReference>
<evidence type="ECO:0008006" key="3">
    <source>
        <dbReference type="Google" id="ProtNLM"/>
    </source>
</evidence>
<gene>
    <name evidence="1" type="ORF">CHRIB12_LOCUS3021</name>
</gene>
<dbReference type="AlphaFoldDB" id="A0A915YT85"/>